<keyword evidence="2" id="KW-1185">Reference proteome</keyword>
<comment type="caution">
    <text evidence="1">The sequence shown here is derived from an EMBL/GenBank/DDBJ whole genome shotgun (WGS) entry which is preliminary data.</text>
</comment>
<evidence type="ECO:0000313" key="2">
    <source>
        <dbReference type="Proteomes" id="UP000654345"/>
    </source>
</evidence>
<name>A0ABQ3UVD0_9CHLR</name>
<evidence type="ECO:0008006" key="3">
    <source>
        <dbReference type="Google" id="ProtNLM"/>
    </source>
</evidence>
<proteinExistence type="predicted"/>
<dbReference type="Proteomes" id="UP000654345">
    <property type="component" value="Unassembled WGS sequence"/>
</dbReference>
<reference evidence="1 2" key="1">
    <citation type="journal article" date="2021" name="Int. J. Syst. Evol. Microbiol.">
        <title>Reticulibacter mediterranei gen. nov., sp. nov., within the new family Reticulibacteraceae fam. nov., and Ktedonospora formicarum gen. nov., sp. nov., Ktedonobacter robiniae sp. nov., Dictyobacter formicarum sp. nov. and Dictyobacter arantiisoli sp. nov., belonging to the class Ktedonobacteria.</title>
        <authorList>
            <person name="Yabe S."/>
            <person name="Zheng Y."/>
            <person name="Wang C.M."/>
            <person name="Sakai Y."/>
            <person name="Abe K."/>
            <person name="Yokota A."/>
            <person name="Donadio S."/>
            <person name="Cavaletti L."/>
            <person name="Monciardini P."/>
        </authorList>
    </citation>
    <scope>NUCLEOTIDE SEQUENCE [LARGE SCALE GENOMIC DNA]</scope>
    <source>
        <strain evidence="1 2">SOSP1-30</strain>
    </source>
</reference>
<sequence>MVRGLPPLSQRRQLLQTEYSWLYSSLMHILFDADPIGLSFGLTFDENPDEYESELTTILPRLQEAQSSTDVRRIVYEEFDHWFGDALTSRCQRLPQRMQACFDALAETIWKEWQRWLEEKQSQT</sequence>
<evidence type="ECO:0000313" key="1">
    <source>
        <dbReference type="EMBL" id="GHO56713.1"/>
    </source>
</evidence>
<gene>
    <name evidence="1" type="ORF">KSB_51880</name>
</gene>
<accession>A0ABQ3UVD0</accession>
<dbReference type="EMBL" id="BNJG01000002">
    <property type="protein sequence ID" value="GHO56713.1"/>
    <property type="molecule type" value="Genomic_DNA"/>
</dbReference>
<dbReference type="RefSeq" id="WP_201373175.1">
    <property type="nucleotide sequence ID" value="NZ_BNJG01000002.1"/>
</dbReference>
<organism evidence="1 2">
    <name type="scientific">Ktedonobacter robiniae</name>
    <dbReference type="NCBI Taxonomy" id="2778365"/>
    <lineage>
        <taxon>Bacteria</taxon>
        <taxon>Bacillati</taxon>
        <taxon>Chloroflexota</taxon>
        <taxon>Ktedonobacteria</taxon>
        <taxon>Ktedonobacterales</taxon>
        <taxon>Ktedonobacteraceae</taxon>
        <taxon>Ktedonobacter</taxon>
    </lineage>
</organism>
<protein>
    <recommendedName>
        <fullName evidence="3">CdiI immunity protein domain-containing protein</fullName>
    </recommendedName>
</protein>